<protein>
    <submittedName>
        <fullName evidence="2">42116_t:CDS:1</fullName>
    </submittedName>
</protein>
<evidence type="ECO:0000256" key="1">
    <source>
        <dbReference type="SAM" id="MobiDB-lite"/>
    </source>
</evidence>
<dbReference type="Proteomes" id="UP000789901">
    <property type="component" value="Unassembled WGS sequence"/>
</dbReference>
<gene>
    <name evidence="2" type="ORF">GMARGA_LOCUS7624</name>
</gene>
<feature type="compositionally biased region" description="Polar residues" evidence="1">
    <location>
        <begin position="71"/>
        <end position="83"/>
    </location>
</feature>
<dbReference type="EMBL" id="CAJVQB010003744">
    <property type="protein sequence ID" value="CAG8616614.1"/>
    <property type="molecule type" value="Genomic_DNA"/>
</dbReference>
<name>A0ABN7ULZ1_GIGMA</name>
<organism evidence="2 3">
    <name type="scientific">Gigaspora margarita</name>
    <dbReference type="NCBI Taxonomy" id="4874"/>
    <lineage>
        <taxon>Eukaryota</taxon>
        <taxon>Fungi</taxon>
        <taxon>Fungi incertae sedis</taxon>
        <taxon>Mucoromycota</taxon>
        <taxon>Glomeromycotina</taxon>
        <taxon>Glomeromycetes</taxon>
        <taxon>Diversisporales</taxon>
        <taxon>Gigasporaceae</taxon>
        <taxon>Gigaspora</taxon>
    </lineage>
</organism>
<feature type="region of interest" description="Disordered" evidence="1">
    <location>
        <begin position="37"/>
        <end position="90"/>
    </location>
</feature>
<evidence type="ECO:0000313" key="2">
    <source>
        <dbReference type="EMBL" id="CAG8616614.1"/>
    </source>
</evidence>
<reference evidence="2 3" key="1">
    <citation type="submission" date="2021-06" db="EMBL/GenBank/DDBJ databases">
        <authorList>
            <person name="Kallberg Y."/>
            <person name="Tangrot J."/>
            <person name="Rosling A."/>
        </authorList>
    </citation>
    <scope>NUCLEOTIDE SEQUENCE [LARGE SCALE GENOMIC DNA]</scope>
    <source>
        <strain evidence="2 3">120-4 pot B 10/14</strain>
    </source>
</reference>
<evidence type="ECO:0000313" key="3">
    <source>
        <dbReference type="Proteomes" id="UP000789901"/>
    </source>
</evidence>
<comment type="caution">
    <text evidence="2">The sequence shown here is derived from an EMBL/GenBank/DDBJ whole genome shotgun (WGS) entry which is preliminary data.</text>
</comment>
<proteinExistence type="predicted"/>
<keyword evidence="3" id="KW-1185">Reference proteome</keyword>
<feature type="compositionally biased region" description="Basic and acidic residues" evidence="1">
    <location>
        <begin position="37"/>
        <end position="65"/>
    </location>
</feature>
<sequence length="90" mass="10915">MLIQLKQAYKQETRELEPSSESIVQFNRSEYKRVECERDKHKRSEHEQNECERNDHKRSEYEKNASRIPENATNTPSKRSIAQHTRREQK</sequence>
<accession>A0ABN7ULZ1</accession>